<keyword evidence="4 9" id="KW-0812">Transmembrane</keyword>
<feature type="transmembrane region" description="Helical" evidence="9">
    <location>
        <begin position="34"/>
        <end position="55"/>
    </location>
</feature>
<dbReference type="InterPro" id="IPR011527">
    <property type="entry name" value="ABC1_TM_dom"/>
</dbReference>
<dbReference type="GO" id="GO:0005524">
    <property type="term" value="F:ATP binding"/>
    <property type="evidence" value="ECO:0007669"/>
    <property type="project" value="UniProtKB-KW"/>
</dbReference>
<dbReference type="InterPro" id="IPR039421">
    <property type="entry name" value="Type_1_exporter"/>
</dbReference>
<keyword evidence="8 9" id="KW-0472">Membrane</keyword>
<dbReference type="PANTHER" id="PTHR43394">
    <property type="entry name" value="ATP-DEPENDENT PERMEASE MDL1, MITOCHONDRIAL"/>
    <property type="match status" value="1"/>
</dbReference>
<evidence type="ECO:0000256" key="6">
    <source>
        <dbReference type="ARBA" id="ARBA00022840"/>
    </source>
</evidence>
<comment type="caution">
    <text evidence="12">The sequence shown here is derived from an EMBL/GenBank/DDBJ whole genome shotgun (WGS) entry which is preliminary data.</text>
</comment>
<protein>
    <submittedName>
        <fullName evidence="12">Multidrug ABC transporter permease</fullName>
    </submittedName>
</protein>
<dbReference type="Gene3D" id="3.40.50.300">
    <property type="entry name" value="P-loop containing nucleotide triphosphate hydrolases"/>
    <property type="match status" value="1"/>
</dbReference>
<dbReference type="GO" id="GO:0016887">
    <property type="term" value="F:ATP hydrolysis activity"/>
    <property type="evidence" value="ECO:0007669"/>
    <property type="project" value="InterPro"/>
</dbReference>
<gene>
    <name evidence="12" type="ORF">VT50_0217075</name>
</gene>
<organism evidence="12 13">
    <name type="scientific">Streptomyces antioxidans</name>
    <dbReference type="NCBI Taxonomy" id="1507734"/>
    <lineage>
        <taxon>Bacteria</taxon>
        <taxon>Bacillati</taxon>
        <taxon>Actinomycetota</taxon>
        <taxon>Actinomycetes</taxon>
        <taxon>Kitasatosporales</taxon>
        <taxon>Streptomycetaceae</taxon>
        <taxon>Streptomyces</taxon>
    </lineage>
</organism>
<evidence type="ECO:0000259" key="10">
    <source>
        <dbReference type="PROSITE" id="PS50893"/>
    </source>
</evidence>
<evidence type="ECO:0000256" key="7">
    <source>
        <dbReference type="ARBA" id="ARBA00022989"/>
    </source>
</evidence>
<dbReference type="RefSeq" id="WP_046086114.1">
    <property type="nucleotide sequence ID" value="NZ_LAKD02000041.1"/>
</dbReference>
<reference evidence="12" key="1">
    <citation type="submission" date="2016-12" db="EMBL/GenBank/DDBJ databases">
        <title>Genome sequence of Streptomyces antioxidans MUSC 164.</title>
        <authorList>
            <person name="Lee L.-H."/>
            <person name="Ser H.-L."/>
        </authorList>
    </citation>
    <scope>NUCLEOTIDE SEQUENCE [LARGE SCALE GENOMIC DNA]</scope>
    <source>
        <strain evidence="12">MUSC 164</strain>
    </source>
</reference>
<dbReference type="SUPFAM" id="SSF90123">
    <property type="entry name" value="ABC transporter transmembrane region"/>
    <property type="match status" value="1"/>
</dbReference>
<dbReference type="InterPro" id="IPR003593">
    <property type="entry name" value="AAA+_ATPase"/>
</dbReference>
<evidence type="ECO:0000313" key="12">
    <source>
        <dbReference type="EMBL" id="OPF79079.1"/>
    </source>
</evidence>
<dbReference type="PROSITE" id="PS50929">
    <property type="entry name" value="ABC_TM1F"/>
    <property type="match status" value="1"/>
</dbReference>
<accession>A0A1V4D4K5</accession>
<proteinExistence type="predicted"/>
<feature type="transmembrane region" description="Helical" evidence="9">
    <location>
        <begin position="264"/>
        <end position="282"/>
    </location>
</feature>
<keyword evidence="6" id="KW-0067">ATP-binding</keyword>
<evidence type="ECO:0000256" key="8">
    <source>
        <dbReference type="ARBA" id="ARBA00023136"/>
    </source>
</evidence>
<comment type="subcellular location">
    <subcellularLocation>
        <location evidence="1">Cell membrane</location>
        <topology evidence="1">Multi-pass membrane protein</topology>
    </subcellularLocation>
</comment>
<dbReference type="EMBL" id="LAKD02000041">
    <property type="protein sequence ID" value="OPF79079.1"/>
    <property type="molecule type" value="Genomic_DNA"/>
</dbReference>
<dbReference type="Gene3D" id="1.20.1560.10">
    <property type="entry name" value="ABC transporter type 1, transmembrane domain"/>
    <property type="match status" value="1"/>
</dbReference>
<evidence type="ECO:0000256" key="2">
    <source>
        <dbReference type="ARBA" id="ARBA00022448"/>
    </source>
</evidence>
<sequence>MRGRKRYDRETVRQNLSRFAAACSLAFTSAKWPLIAYAAQALVTGVLPVLTAWLTKVMLDRLTQKADIADIVAVAAALAVAGIAVGAAQHISTYLREEIKRRIGIHSQARLFGTLNTFVGIGRFEDPDFLDRLRLAQRSGGPAPGFLVEASLNSMRSGTVVIGFLSSLFVISPLMAAFMVVFGVIILISEISISRRRARMIRTITPAERREFFYGELLSQVEAAKEVRLFGIGDFLQGRMLSERRFANEATKAVERREMRVQTLLSVLAALASGCGILWVAYASRSGEISVGDIALFIAATAGVQAALAQLSTEVARVHHSLLLFGHYQAIIGAGPDLPVSETPERIHTLRQGIELRDVWFRYADDQAWVLKGVNLFIPRGQSLALVGLNGAGKSTLVKLLCRLYDPTKGAVLWDGVDIRTADPRELRARISAIFQDFMSYEMTAHENIGMGEMGSFDDGERIRAAARLSGMHDAITKLPDGYDTMLTRTFFSGSLDDAEQGVQLSGGQWQRVALARGFMRSQSDLMILDEPSAGLDAEAEYEIHNALRRHRRDSTSVLISHRLAAVRSADHIAVLSEGRILENGSHAALMAAGGEYARLFTIQASGYQDAAGEPEERVPSAVPQEAL</sequence>
<dbReference type="Proteomes" id="UP000033615">
    <property type="component" value="Unassembled WGS sequence"/>
</dbReference>
<dbReference type="InterPro" id="IPR027417">
    <property type="entry name" value="P-loop_NTPase"/>
</dbReference>
<evidence type="ECO:0000256" key="5">
    <source>
        <dbReference type="ARBA" id="ARBA00022741"/>
    </source>
</evidence>
<keyword evidence="13" id="KW-1185">Reference proteome</keyword>
<dbReference type="AlphaFoldDB" id="A0A1V4D4K5"/>
<keyword evidence="3" id="KW-1003">Cell membrane</keyword>
<dbReference type="InterPro" id="IPR003439">
    <property type="entry name" value="ABC_transporter-like_ATP-bd"/>
</dbReference>
<feature type="domain" description="ABC transmembrane type-1" evidence="11">
    <location>
        <begin position="41"/>
        <end position="320"/>
    </location>
</feature>
<dbReference type="InterPro" id="IPR036640">
    <property type="entry name" value="ABC1_TM_sf"/>
</dbReference>
<evidence type="ECO:0000256" key="3">
    <source>
        <dbReference type="ARBA" id="ARBA00022475"/>
    </source>
</evidence>
<keyword evidence="7 9" id="KW-1133">Transmembrane helix</keyword>
<evidence type="ECO:0000259" key="11">
    <source>
        <dbReference type="PROSITE" id="PS50929"/>
    </source>
</evidence>
<dbReference type="PROSITE" id="PS00211">
    <property type="entry name" value="ABC_TRANSPORTER_1"/>
    <property type="match status" value="1"/>
</dbReference>
<dbReference type="SMART" id="SM00382">
    <property type="entry name" value="AAA"/>
    <property type="match status" value="1"/>
</dbReference>
<keyword evidence="5" id="KW-0547">Nucleotide-binding</keyword>
<feature type="transmembrane region" description="Helical" evidence="9">
    <location>
        <begin position="161"/>
        <end position="189"/>
    </location>
</feature>
<feature type="domain" description="ABC transporter" evidence="10">
    <location>
        <begin position="354"/>
        <end position="603"/>
    </location>
</feature>
<dbReference type="SUPFAM" id="SSF52540">
    <property type="entry name" value="P-loop containing nucleoside triphosphate hydrolases"/>
    <property type="match status" value="1"/>
</dbReference>
<evidence type="ECO:0000256" key="1">
    <source>
        <dbReference type="ARBA" id="ARBA00004651"/>
    </source>
</evidence>
<dbReference type="FunFam" id="3.40.50.300:FF:000854">
    <property type="entry name" value="Multidrug ABC transporter ATP-binding protein"/>
    <property type="match status" value="1"/>
</dbReference>
<dbReference type="GO" id="GO:0005886">
    <property type="term" value="C:plasma membrane"/>
    <property type="evidence" value="ECO:0007669"/>
    <property type="project" value="UniProtKB-SubCell"/>
</dbReference>
<dbReference type="OrthoDB" id="9806127at2"/>
<dbReference type="PROSITE" id="PS50893">
    <property type="entry name" value="ABC_TRANSPORTER_2"/>
    <property type="match status" value="1"/>
</dbReference>
<evidence type="ECO:0000256" key="9">
    <source>
        <dbReference type="SAM" id="Phobius"/>
    </source>
</evidence>
<dbReference type="Pfam" id="PF00005">
    <property type="entry name" value="ABC_tran"/>
    <property type="match status" value="1"/>
</dbReference>
<dbReference type="PANTHER" id="PTHR43394:SF1">
    <property type="entry name" value="ATP-BINDING CASSETTE SUB-FAMILY B MEMBER 10, MITOCHONDRIAL"/>
    <property type="match status" value="1"/>
</dbReference>
<keyword evidence="2" id="KW-0813">Transport</keyword>
<feature type="transmembrane region" description="Helical" evidence="9">
    <location>
        <begin position="67"/>
        <end position="88"/>
    </location>
</feature>
<evidence type="ECO:0000313" key="13">
    <source>
        <dbReference type="Proteomes" id="UP000033615"/>
    </source>
</evidence>
<dbReference type="InterPro" id="IPR017871">
    <property type="entry name" value="ABC_transporter-like_CS"/>
</dbReference>
<dbReference type="GO" id="GO:0015421">
    <property type="term" value="F:ABC-type oligopeptide transporter activity"/>
    <property type="evidence" value="ECO:0007669"/>
    <property type="project" value="TreeGrafter"/>
</dbReference>
<evidence type="ECO:0000256" key="4">
    <source>
        <dbReference type="ARBA" id="ARBA00022692"/>
    </source>
</evidence>
<name>A0A1V4D4K5_9ACTN</name>